<accession>A0A937CVV5</accession>
<keyword evidence="2" id="KW-1185">Reference proteome</keyword>
<reference evidence="1 2" key="1">
    <citation type="journal article" date="2017" name="Int. J. Syst. Evol. Microbiol.">
        <title>Ramlibacter monticola sp. nov., isolated from forest soil.</title>
        <authorList>
            <person name="Chaudhary D.K."/>
            <person name="Kim J."/>
        </authorList>
    </citation>
    <scope>NUCLEOTIDE SEQUENCE [LARGE SCALE GENOMIC DNA]</scope>
    <source>
        <strain evidence="1 2">KACC 19175</strain>
    </source>
</reference>
<organism evidence="1 2">
    <name type="scientific">Ramlibacter monticola</name>
    <dbReference type="NCBI Taxonomy" id="1926872"/>
    <lineage>
        <taxon>Bacteria</taxon>
        <taxon>Pseudomonadati</taxon>
        <taxon>Pseudomonadota</taxon>
        <taxon>Betaproteobacteria</taxon>
        <taxon>Burkholderiales</taxon>
        <taxon>Comamonadaceae</taxon>
        <taxon>Ramlibacter</taxon>
    </lineage>
</organism>
<evidence type="ECO:0000313" key="2">
    <source>
        <dbReference type="Proteomes" id="UP000599109"/>
    </source>
</evidence>
<dbReference type="Gene3D" id="3.40.190.150">
    <property type="entry name" value="Bordetella uptake gene, domain 1"/>
    <property type="match status" value="1"/>
</dbReference>
<dbReference type="RefSeq" id="WP_201676641.1">
    <property type="nucleotide sequence ID" value="NZ_JAEQNE010000007.1"/>
</dbReference>
<dbReference type="Proteomes" id="UP000599109">
    <property type="component" value="Unassembled WGS sequence"/>
</dbReference>
<sequence length="64" mass="7380">MSSRQARWISADLREAIGREELRDKLLQLGAVPAPTSPEKFSALNDNDRKRYAQIIRERRITAN</sequence>
<comment type="caution">
    <text evidence="1">The sequence shown here is derived from an EMBL/GenBank/DDBJ whole genome shotgun (WGS) entry which is preliminary data.</text>
</comment>
<dbReference type="EMBL" id="JAEQNE010000007">
    <property type="protein sequence ID" value="MBL0393964.1"/>
    <property type="molecule type" value="Genomic_DNA"/>
</dbReference>
<dbReference type="InterPro" id="IPR042100">
    <property type="entry name" value="Bug_dom1"/>
</dbReference>
<proteinExistence type="predicted"/>
<dbReference type="AlphaFoldDB" id="A0A937CVV5"/>
<gene>
    <name evidence="1" type="ORF">JJ685_22690</name>
</gene>
<protein>
    <submittedName>
        <fullName evidence="1">Uncharacterized protein</fullName>
    </submittedName>
</protein>
<evidence type="ECO:0000313" key="1">
    <source>
        <dbReference type="EMBL" id="MBL0393964.1"/>
    </source>
</evidence>
<name>A0A937CVV5_9BURK</name>